<proteinExistence type="predicted"/>
<name>A0A415N2Y9_9FIRM</name>
<organism evidence="1 2">
    <name type="scientific">Dorea formicigenerans</name>
    <dbReference type="NCBI Taxonomy" id="39486"/>
    <lineage>
        <taxon>Bacteria</taxon>
        <taxon>Bacillati</taxon>
        <taxon>Bacillota</taxon>
        <taxon>Clostridia</taxon>
        <taxon>Lachnospirales</taxon>
        <taxon>Lachnospiraceae</taxon>
        <taxon>Dorea</taxon>
    </lineage>
</organism>
<sequence>MRVFAAFIAEDRTEFIDAFLKGEKIRNIKDNQGRKMKDVVLKERLAEYDKYLKNVYDNSSGYIHLSSKAFHASATASEADNYHVEFTIGLPLNEKANVILLEAADAFLHYLQLQNSLLIKVADSKRAT</sequence>
<dbReference type="AlphaFoldDB" id="A0A415N2Y9"/>
<dbReference type="EMBL" id="QRPD01000003">
    <property type="protein sequence ID" value="RHL89379.1"/>
    <property type="molecule type" value="Genomic_DNA"/>
</dbReference>
<evidence type="ECO:0000313" key="2">
    <source>
        <dbReference type="Proteomes" id="UP000283325"/>
    </source>
</evidence>
<gene>
    <name evidence="1" type="ORF">DWZ98_04895</name>
</gene>
<evidence type="ECO:0000313" key="1">
    <source>
        <dbReference type="EMBL" id="RHL89379.1"/>
    </source>
</evidence>
<reference evidence="1 2" key="1">
    <citation type="submission" date="2018-08" db="EMBL/GenBank/DDBJ databases">
        <title>A genome reference for cultivated species of the human gut microbiota.</title>
        <authorList>
            <person name="Zou Y."/>
            <person name="Xue W."/>
            <person name="Luo G."/>
        </authorList>
    </citation>
    <scope>NUCLEOTIDE SEQUENCE [LARGE SCALE GENOMIC DNA]</scope>
    <source>
        <strain evidence="1 2">AF36-1BH</strain>
    </source>
</reference>
<dbReference type="Proteomes" id="UP000283325">
    <property type="component" value="Unassembled WGS sequence"/>
</dbReference>
<accession>A0A415N2Y9</accession>
<comment type="caution">
    <text evidence="1">The sequence shown here is derived from an EMBL/GenBank/DDBJ whole genome shotgun (WGS) entry which is preliminary data.</text>
</comment>
<protein>
    <submittedName>
        <fullName evidence="1">Uncharacterized protein</fullName>
    </submittedName>
</protein>